<evidence type="ECO:0000313" key="15">
    <source>
        <dbReference type="WBParaSite" id="jg11207.1"/>
    </source>
</evidence>
<dbReference type="InterPro" id="IPR056438">
    <property type="entry name" value="Znf-C2H2_CTCF"/>
</dbReference>
<name>A0A915CPH8_9BILA</name>
<evidence type="ECO:0000256" key="8">
    <source>
        <dbReference type="ARBA" id="ARBA00023015"/>
    </source>
</evidence>
<dbReference type="WBParaSite" id="jg11207.1">
    <property type="protein sequence ID" value="jg11207.1"/>
    <property type="gene ID" value="jg11207"/>
</dbReference>
<keyword evidence="4" id="KW-0677">Repeat</keyword>
<dbReference type="PROSITE" id="PS50157">
    <property type="entry name" value="ZINC_FINGER_C2H2_2"/>
    <property type="match status" value="3"/>
</dbReference>
<keyword evidence="10" id="KW-0539">Nucleus</keyword>
<dbReference type="InterPro" id="IPR013087">
    <property type="entry name" value="Znf_C2H2_type"/>
</dbReference>
<evidence type="ECO:0000313" key="14">
    <source>
        <dbReference type="Proteomes" id="UP000887574"/>
    </source>
</evidence>
<proteinExistence type="predicted"/>
<feature type="domain" description="C2H2-type" evidence="13">
    <location>
        <begin position="253"/>
        <end position="282"/>
    </location>
</feature>
<feature type="domain" description="C2H2-type" evidence="13">
    <location>
        <begin position="223"/>
        <end position="250"/>
    </location>
</feature>
<accession>A0A915CPH8</accession>
<keyword evidence="6" id="KW-0862">Zinc</keyword>
<evidence type="ECO:0000259" key="13">
    <source>
        <dbReference type="PROSITE" id="PS50157"/>
    </source>
</evidence>
<feature type="region of interest" description="Disordered" evidence="12">
    <location>
        <begin position="80"/>
        <end position="148"/>
    </location>
</feature>
<comment type="subcellular location">
    <subcellularLocation>
        <location evidence="1">Nucleus</location>
    </subcellularLocation>
</comment>
<dbReference type="SUPFAM" id="SSF57667">
    <property type="entry name" value="beta-beta-alpha zinc fingers"/>
    <property type="match status" value="2"/>
</dbReference>
<evidence type="ECO:0000256" key="4">
    <source>
        <dbReference type="ARBA" id="ARBA00022737"/>
    </source>
</evidence>
<dbReference type="InterPro" id="IPR036236">
    <property type="entry name" value="Znf_C2H2_sf"/>
</dbReference>
<dbReference type="AlphaFoldDB" id="A0A915CPH8"/>
<dbReference type="Proteomes" id="UP000887574">
    <property type="component" value="Unplaced"/>
</dbReference>
<feature type="compositionally biased region" description="Polar residues" evidence="12">
    <location>
        <begin position="80"/>
        <end position="97"/>
    </location>
</feature>
<keyword evidence="8" id="KW-0805">Transcription regulation</keyword>
<evidence type="ECO:0000256" key="2">
    <source>
        <dbReference type="ARBA" id="ARBA00022499"/>
    </source>
</evidence>
<evidence type="ECO:0000256" key="6">
    <source>
        <dbReference type="ARBA" id="ARBA00022833"/>
    </source>
</evidence>
<feature type="domain" description="C2H2-type" evidence="13">
    <location>
        <begin position="195"/>
        <end position="222"/>
    </location>
</feature>
<dbReference type="FunFam" id="3.30.160.60:FF:000012">
    <property type="entry name" value="RB-associated KRAB zinc finger protein-like"/>
    <property type="match status" value="1"/>
</dbReference>
<protein>
    <submittedName>
        <fullName evidence="15">C2H2-type domain-containing protein</fullName>
    </submittedName>
</protein>
<evidence type="ECO:0000256" key="10">
    <source>
        <dbReference type="ARBA" id="ARBA00023242"/>
    </source>
</evidence>
<dbReference type="Pfam" id="PF00096">
    <property type="entry name" value="zf-C2H2"/>
    <property type="match status" value="2"/>
</dbReference>
<organism evidence="14 15">
    <name type="scientific">Ditylenchus dipsaci</name>
    <dbReference type="NCBI Taxonomy" id="166011"/>
    <lineage>
        <taxon>Eukaryota</taxon>
        <taxon>Metazoa</taxon>
        <taxon>Ecdysozoa</taxon>
        <taxon>Nematoda</taxon>
        <taxon>Chromadorea</taxon>
        <taxon>Rhabditida</taxon>
        <taxon>Tylenchina</taxon>
        <taxon>Tylenchomorpha</taxon>
        <taxon>Sphaerularioidea</taxon>
        <taxon>Anguinidae</taxon>
        <taxon>Anguininae</taxon>
        <taxon>Ditylenchus</taxon>
    </lineage>
</organism>
<keyword evidence="9" id="KW-0804">Transcription</keyword>
<evidence type="ECO:0000256" key="5">
    <source>
        <dbReference type="ARBA" id="ARBA00022771"/>
    </source>
</evidence>
<feature type="compositionally biased region" description="Acidic residues" evidence="12">
    <location>
        <begin position="363"/>
        <end position="372"/>
    </location>
</feature>
<keyword evidence="3" id="KW-0479">Metal-binding</keyword>
<evidence type="ECO:0000256" key="7">
    <source>
        <dbReference type="ARBA" id="ARBA00022843"/>
    </source>
</evidence>
<dbReference type="PROSITE" id="PS00028">
    <property type="entry name" value="ZINC_FINGER_C2H2_1"/>
    <property type="match status" value="2"/>
</dbReference>
<evidence type="ECO:0000256" key="11">
    <source>
        <dbReference type="PROSITE-ProRule" id="PRU00042"/>
    </source>
</evidence>
<sequence>MVNTPSSTPSATNALLNNMWIVANAGKDQNLPAPRPIFGSPPPPASALSTPSRGGLTPGGAFNRRRASPMLMHANGGQSAICLTNMSPPTPGQQSTASGGGPQSKMPRLLTPNRRSCSAANVMTTSGTGHSTPATTPNTPRPSNAGLRLLDLNGEGEEEDQEEDADNENQIIVVDDNDLAEPAASCRRNGKAKKDICSFCKKVFTNRSNLIVHLRSHTGEKPYKCQLCPYACAQSSKLTRHMRTHGQQGKEVFNCNICQMPFSVHSTLEKHMRKCVVLNGYPTGGEGGNRSSPVTGNFRRSSSLKTAVTAPIAEANSLLALSKEQSDGAQLATGSKRQRHNHPTGPNALPSGGSTREEVAVTTEDDDMEATEASELLVCVKKESATTTA</sequence>
<dbReference type="SMART" id="SM00355">
    <property type="entry name" value="ZnF_C2H2"/>
    <property type="match status" value="3"/>
</dbReference>
<dbReference type="GO" id="GO:0008270">
    <property type="term" value="F:zinc ion binding"/>
    <property type="evidence" value="ECO:0007669"/>
    <property type="project" value="UniProtKB-KW"/>
</dbReference>
<dbReference type="GO" id="GO:0005634">
    <property type="term" value="C:nucleus"/>
    <property type="evidence" value="ECO:0007669"/>
    <property type="project" value="UniProtKB-SubCell"/>
</dbReference>
<dbReference type="GO" id="GO:0000978">
    <property type="term" value="F:RNA polymerase II cis-regulatory region sequence-specific DNA binding"/>
    <property type="evidence" value="ECO:0007669"/>
    <property type="project" value="TreeGrafter"/>
</dbReference>
<evidence type="ECO:0000256" key="3">
    <source>
        <dbReference type="ARBA" id="ARBA00022723"/>
    </source>
</evidence>
<dbReference type="InterPro" id="IPR051497">
    <property type="entry name" value="Dev/Hematopoietic_TF"/>
</dbReference>
<evidence type="ECO:0000256" key="1">
    <source>
        <dbReference type="ARBA" id="ARBA00004123"/>
    </source>
</evidence>
<feature type="region of interest" description="Disordered" evidence="12">
    <location>
        <begin position="37"/>
        <end position="64"/>
    </location>
</feature>
<evidence type="ECO:0000256" key="12">
    <source>
        <dbReference type="SAM" id="MobiDB-lite"/>
    </source>
</evidence>
<dbReference type="PANTHER" id="PTHR45993:SF6">
    <property type="entry name" value="C2H2-TYPE DOMAIN-CONTAINING PROTEIN"/>
    <property type="match status" value="1"/>
</dbReference>
<dbReference type="FunFam" id="3.30.160.60:FF:000046">
    <property type="entry name" value="Putative B-cell lymphoma/leukemia 11A"/>
    <property type="match status" value="1"/>
</dbReference>
<keyword evidence="5 11" id="KW-0863">Zinc-finger</keyword>
<feature type="compositionally biased region" description="Polar residues" evidence="12">
    <location>
        <begin position="113"/>
        <end position="142"/>
    </location>
</feature>
<dbReference type="Pfam" id="PF23611">
    <property type="entry name" value="zf-C2H2_16"/>
    <property type="match status" value="1"/>
</dbReference>
<feature type="region of interest" description="Disordered" evidence="12">
    <location>
        <begin position="324"/>
        <end position="373"/>
    </location>
</feature>
<reference evidence="15" key="1">
    <citation type="submission" date="2022-11" db="UniProtKB">
        <authorList>
            <consortium name="WormBaseParasite"/>
        </authorList>
    </citation>
    <scope>IDENTIFICATION</scope>
</reference>
<dbReference type="GO" id="GO:0003700">
    <property type="term" value="F:DNA-binding transcription factor activity"/>
    <property type="evidence" value="ECO:0007669"/>
    <property type="project" value="TreeGrafter"/>
</dbReference>
<keyword evidence="2" id="KW-1017">Isopeptide bond</keyword>
<evidence type="ECO:0000256" key="9">
    <source>
        <dbReference type="ARBA" id="ARBA00023163"/>
    </source>
</evidence>
<dbReference type="GO" id="GO:0006357">
    <property type="term" value="P:regulation of transcription by RNA polymerase II"/>
    <property type="evidence" value="ECO:0007669"/>
    <property type="project" value="TreeGrafter"/>
</dbReference>
<dbReference type="Gene3D" id="3.30.160.60">
    <property type="entry name" value="Classic Zinc Finger"/>
    <property type="match status" value="2"/>
</dbReference>
<dbReference type="PANTHER" id="PTHR45993">
    <property type="entry name" value="B-CELL LYMPHOMA/LEUKEMIA 11"/>
    <property type="match status" value="1"/>
</dbReference>
<keyword evidence="7" id="KW-0832">Ubl conjugation</keyword>
<keyword evidence="14" id="KW-1185">Reference proteome</keyword>